<evidence type="ECO:0000256" key="2">
    <source>
        <dbReference type="SAM" id="MobiDB-lite"/>
    </source>
</evidence>
<feature type="coiled-coil region" evidence="1">
    <location>
        <begin position="42"/>
        <end position="69"/>
    </location>
</feature>
<accession>A0A848LZV0</accession>
<evidence type="ECO:0000313" key="4">
    <source>
        <dbReference type="Proteomes" id="UP000518300"/>
    </source>
</evidence>
<keyword evidence="1" id="KW-0175">Coiled coil</keyword>
<proteinExistence type="predicted"/>
<dbReference type="RefSeq" id="WP_169352267.1">
    <property type="nucleotide sequence ID" value="NZ_JABBJJ010000543.1"/>
</dbReference>
<protein>
    <submittedName>
        <fullName evidence="3">Uncharacterized protein</fullName>
    </submittedName>
</protein>
<dbReference type="AlphaFoldDB" id="A0A848LZV0"/>
<dbReference type="Proteomes" id="UP000518300">
    <property type="component" value="Unassembled WGS sequence"/>
</dbReference>
<keyword evidence="4" id="KW-1185">Reference proteome</keyword>
<name>A0A848LZV0_9BACT</name>
<comment type="caution">
    <text evidence="3">The sequence shown here is derived from an EMBL/GenBank/DDBJ whole genome shotgun (WGS) entry which is preliminary data.</text>
</comment>
<organism evidence="3 4">
    <name type="scientific">Pyxidicoccus fallax</name>
    <dbReference type="NCBI Taxonomy" id="394095"/>
    <lineage>
        <taxon>Bacteria</taxon>
        <taxon>Pseudomonadati</taxon>
        <taxon>Myxococcota</taxon>
        <taxon>Myxococcia</taxon>
        <taxon>Myxococcales</taxon>
        <taxon>Cystobacterineae</taxon>
        <taxon>Myxococcaceae</taxon>
        <taxon>Pyxidicoccus</taxon>
    </lineage>
</organism>
<feature type="compositionally biased region" description="Basic and acidic residues" evidence="2">
    <location>
        <begin position="114"/>
        <end position="127"/>
    </location>
</feature>
<evidence type="ECO:0000313" key="3">
    <source>
        <dbReference type="EMBL" id="NMO23159.1"/>
    </source>
</evidence>
<reference evidence="3 4" key="1">
    <citation type="submission" date="2020-04" db="EMBL/GenBank/DDBJ databases">
        <title>Draft genome of Pyxidicoccus fallax type strain.</title>
        <authorList>
            <person name="Whitworth D.E."/>
        </authorList>
    </citation>
    <scope>NUCLEOTIDE SEQUENCE [LARGE SCALE GENOMIC DNA]</scope>
    <source>
        <strain evidence="3 4">DSM 14698</strain>
    </source>
</reference>
<feature type="region of interest" description="Disordered" evidence="2">
    <location>
        <begin position="114"/>
        <end position="139"/>
    </location>
</feature>
<evidence type="ECO:0000256" key="1">
    <source>
        <dbReference type="SAM" id="Coils"/>
    </source>
</evidence>
<gene>
    <name evidence="3" type="ORF">HG543_51110</name>
</gene>
<sequence>MLLKPSGAISTALLVVGSAVGGAYAYHHYRDADWERRYAEYQRQLQGRLTESERQMQALNTQLGVARARLVTQDTLDEKYQALLTARDADFEKFRREHALAIKSISQAVFGLQQRERGGTETAHEEPPAPARPGAPMASPARQVISYEFTDSEGRVHLKDPNIWLQGDEDLELTQSFQVEGTVMQQTDGSLMTERVQLTEVTPDGTGKYRPLTQARLVDANFTYANAPRDEAPLSQRSYMATIGSSFRTSSLVRFGGSARVLRLGPVGFAGGLSSDFKSLEGSGADAFLTYTPSIAGRELGLVLGGGVHLPLGGARRVLPNLTLSFVVY</sequence>
<dbReference type="EMBL" id="JABBJJ010000543">
    <property type="protein sequence ID" value="NMO23159.1"/>
    <property type="molecule type" value="Genomic_DNA"/>
</dbReference>